<accession>A0AAE0BHP3</accession>
<dbReference type="Proteomes" id="UP001190700">
    <property type="component" value="Unassembled WGS sequence"/>
</dbReference>
<gene>
    <name evidence="2" type="ORF">CYMTET_53774</name>
</gene>
<keyword evidence="1" id="KW-0732">Signal</keyword>
<name>A0AAE0BHP3_9CHLO</name>
<evidence type="ECO:0000313" key="3">
    <source>
        <dbReference type="Proteomes" id="UP001190700"/>
    </source>
</evidence>
<organism evidence="2 3">
    <name type="scientific">Cymbomonas tetramitiformis</name>
    <dbReference type="NCBI Taxonomy" id="36881"/>
    <lineage>
        <taxon>Eukaryota</taxon>
        <taxon>Viridiplantae</taxon>
        <taxon>Chlorophyta</taxon>
        <taxon>Pyramimonadophyceae</taxon>
        <taxon>Pyramimonadales</taxon>
        <taxon>Pyramimonadaceae</taxon>
        <taxon>Cymbomonas</taxon>
    </lineage>
</organism>
<dbReference type="AlphaFoldDB" id="A0AAE0BHP3"/>
<sequence length="223" mass="24084">MSNYCAIALLVILYVNPASAIGFLPSPLASRNGTQVLSLARSDHQASPNATCNVDFRCQEKNASHSISTPNGCTPICYQIGNWCWAASIAALGAYYKGGECPQLECEVVNYDRHRSDCCPTAPSSPCASFAGDISPSTFYHFTGRTLGYIQGTFNEAALASRLAQGPVIIAVVGPPAHAYYAAGCDSTGYWILDDQVEIGWQHLTYQEILTNYHGLLALYWAQ</sequence>
<feature type="signal peptide" evidence="1">
    <location>
        <begin position="1"/>
        <end position="20"/>
    </location>
</feature>
<keyword evidence="3" id="KW-1185">Reference proteome</keyword>
<protein>
    <submittedName>
        <fullName evidence="2">Uncharacterized protein</fullName>
    </submittedName>
</protein>
<evidence type="ECO:0000256" key="1">
    <source>
        <dbReference type="SAM" id="SignalP"/>
    </source>
</evidence>
<feature type="chain" id="PRO_5042061535" evidence="1">
    <location>
        <begin position="21"/>
        <end position="223"/>
    </location>
</feature>
<comment type="caution">
    <text evidence="2">The sequence shown here is derived from an EMBL/GenBank/DDBJ whole genome shotgun (WGS) entry which is preliminary data.</text>
</comment>
<dbReference type="EMBL" id="LGRX02035166">
    <property type="protein sequence ID" value="KAK3236058.1"/>
    <property type="molecule type" value="Genomic_DNA"/>
</dbReference>
<reference evidence="2 3" key="1">
    <citation type="journal article" date="2015" name="Genome Biol. Evol.">
        <title>Comparative Genomics of a Bacterivorous Green Alga Reveals Evolutionary Causalities and Consequences of Phago-Mixotrophic Mode of Nutrition.</title>
        <authorList>
            <person name="Burns J.A."/>
            <person name="Paasch A."/>
            <person name="Narechania A."/>
            <person name="Kim E."/>
        </authorList>
    </citation>
    <scope>NUCLEOTIDE SEQUENCE [LARGE SCALE GENOMIC DNA]</scope>
    <source>
        <strain evidence="2 3">PLY_AMNH</strain>
    </source>
</reference>
<proteinExistence type="predicted"/>
<evidence type="ECO:0000313" key="2">
    <source>
        <dbReference type="EMBL" id="KAK3236058.1"/>
    </source>
</evidence>